<accession>A0A176YXZ4</accession>
<evidence type="ECO:0000313" key="2">
    <source>
        <dbReference type="EMBL" id="OAF11642.1"/>
    </source>
</evidence>
<protein>
    <recommendedName>
        <fullName evidence="1">ChrR-like cupin domain-containing protein</fullName>
    </recommendedName>
</protein>
<keyword evidence="3" id="KW-1185">Reference proteome</keyword>
<dbReference type="Pfam" id="PF12973">
    <property type="entry name" value="Cupin_7"/>
    <property type="match status" value="1"/>
</dbReference>
<sequence length="132" mass="14535">MALETPGCPALDALPPLASRFLKVGELPWKPTQVPGIDMKVLMQDKETGLLTALFRWQPGTELPLHEHVEVEQTFVLEGSIVDAEGEVCAGDYVWRPRGNRHVARAPNGALVLSFFLKPNLFIDAFAGQTLE</sequence>
<gene>
    <name evidence="2" type="ORF">AXW67_22835</name>
</gene>
<evidence type="ECO:0000259" key="1">
    <source>
        <dbReference type="Pfam" id="PF12973"/>
    </source>
</evidence>
<proteinExistence type="predicted"/>
<dbReference type="InterPro" id="IPR025979">
    <property type="entry name" value="ChrR-like_cupin_dom"/>
</dbReference>
<dbReference type="RefSeq" id="WP_027552147.1">
    <property type="nucleotide sequence ID" value="NZ_LSEF01000089.1"/>
</dbReference>
<name>A0A176YXZ4_9BRAD</name>
<dbReference type="InterPro" id="IPR011051">
    <property type="entry name" value="RmlC_Cupin_sf"/>
</dbReference>
<feature type="domain" description="ChrR-like cupin" evidence="1">
    <location>
        <begin position="22"/>
        <end position="108"/>
    </location>
</feature>
<organism evidence="2 3">
    <name type="scientific">Bradyrhizobium neotropicale</name>
    <dbReference type="NCBI Taxonomy" id="1497615"/>
    <lineage>
        <taxon>Bacteria</taxon>
        <taxon>Pseudomonadati</taxon>
        <taxon>Pseudomonadota</taxon>
        <taxon>Alphaproteobacteria</taxon>
        <taxon>Hyphomicrobiales</taxon>
        <taxon>Nitrobacteraceae</taxon>
        <taxon>Bradyrhizobium</taxon>
    </lineage>
</organism>
<reference evidence="2 3" key="1">
    <citation type="submission" date="2016-02" db="EMBL/GenBank/DDBJ databases">
        <title>Draft genome sequence of the strain BR 10247T Bradyrhizobium neotropicale isolated from nodules of Centrolobium paraense.</title>
        <authorList>
            <person name="Simoes-Araujo J.L."/>
            <person name="Barauna A.C."/>
            <person name="Silva K."/>
            <person name="Zilli J.E."/>
        </authorList>
    </citation>
    <scope>NUCLEOTIDE SEQUENCE [LARGE SCALE GENOMIC DNA]</scope>
    <source>
        <strain evidence="2 3">BR 10247</strain>
    </source>
</reference>
<dbReference type="AlphaFoldDB" id="A0A176YXZ4"/>
<dbReference type="GeneID" id="32580617"/>
<dbReference type="Gene3D" id="2.60.120.10">
    <property type="entry name" value="Jelly Rolls"/>
    <property type="match status" value="1"/>
</dbReference>
<dbReference type="InterPro" id="IPR014710">
    <property type="entry name" value="RmlC-like_jellyroll"/>
</dbReference>
<dbReference type="SUPFAM" id="SSF51182">
    <property type="entry name" value="RmlC-like cupins"/>
    <property type="match status" value="1"/>
</dbReference>
<comment type="caution">
    <text evidence="2">The sequence shown here is derived from an EMBL/GenBank/DDBJ whole genome shotgun (WGS) entry which is preliminary data.</text>
</comment>
<evidence type="ECO:0000313" key="3">
    <source>
        <dbReference type="Proteomes" id="UP000077173"/>
    </source>
</evidence>
<dbReference type="Proteomes" id="UP000077173">
    <property type="component" value="Unassembled WGS sequence"/>
</dbReference>
<dbReference type="EMBL" id="LSEF01000089">
    <property type="protein sequence ID" value="OAF11642.1"/>
    <property type="molecule type" value="Genomic_DNA"/>
</dbReference>